<dbReference type="Gramene" id="KCW62654">
    <property type="protein sequence ID" value="KCW62654"/>
    <property type="gene ID" value="EUGRSUZ_G00189"/>
</dbReference>
<evidence type="ECO:0000313" key="2">
    <source>
        <dbReference type="EMBL" id="KCW62654.1"/>
    </source>
</evidence>
<sequence length="86" mass="10409">MVAQMIDKFYVLNISFRRYLAVVLIFTSQGLFILREIFHFNCTWIFIRDKSQNHEQFMVWTSTSICFSFPFNQLILPLQFGRMILF</sequence>
<organism evidence="2">
    <name type="scientific">Eucalyptus grandis</name>
    <name type="common">Flooded gum</name>
    <dbReference type="NCBI Taxonomy" id="71139"/>
    <lineage>
        <taxon>Eukaryota</taxon>
        <taxon>Viridiplantae</taxon>
        <taxon>Streptophyta</taxon>
        <taxon>Embryophyta</taxon>
        <taxon>Tracheophyta</taxon>
        <taxon>Spermatophyta</taxon>
        <taxon>Magnoliopsida</taxon>
        <taxon>eudicotyledons</taxon>
        <taxon>Gunneridae</taxon>
        <taxon>Pentapetalae</taxon>
        <taxon>rosids</taxon>
        <taxon>malvids</taxon>
        <taxon>Myrtales</taxon>
        <taxon>Myrtaceae</taxon>
        <taxon>Myrtoideae</taxon>
        <taxon>Eucalypteae</taxon>
        <taxon>Eucalyptus</taxon>
    </lineage>
</organism>
<dbReference type="AlphaFoldDB" id="A0A059B9D8"/>
<proteinExistence type="predicted"/>
<keyword evidence="1" id="KW-0812">Transmembrane</keyword>
<accession>A0A059B9D8</accession>
<reference evidence="2" key="1">
    <citation type="submission" date="2013-07" db="EMBL/GenBank/DDBJ databases">
        <title>The genome of Eucalyptus grandis.</title>
        <authorList>
            <person name="Schmutz J."/>
            <person name="Hayes R."/>
            <person name="Myburg A."/>
            <person name="Tuskan G."/>
            <person name="Grattapaglia D."/>
            <person name="Rokhsar D.S."/>
        </authorList>
    </citation>
    <scope>NUCLEOTIDE SEQUENCE</scope>
    <source>
        <tissue evidence="2">Leaf extractions</tissue>
    </source>
</reference>
<dbReference type="InParanoid" id="A0A059B9D8"/>
<name>A0A059B9D8_EUCGR</name>
<protein>
    <submittedName>
        <fullName evidence="2">Uncharacterized protein</fullName>
    </submittedName>
</protein>
<feature type="transmembrane region" description="Helical" evidence="1">
    <location>
        <begin position="20"/>
        <end position="38"/>
    </location>
</feature>
<keyword evidence="1" id="KW-0472">Membrane</keyword>
<evidence type="ECO:0000256" key="1">
    <source>
        <dbReference type="SAM" id="Phobius"/>
    </source>
</evidence>
<feature type="transmembrane region" description="Helical" evidence="1">
    <location>
        <begin position="58"/>
        <end position="78"/>
    </location>
</feature>
<keyword evidence="1" id="KW-1133">Transmembrane helix</keyword>
<gene>
    <name evidence="2" type="ORF">EUGRSUZ_G00189</name>
</gene>
<dbReference type="EMBL" id="KK198759">
    <property type="protein sequence ID" value="KCW62654.1"/>
    <property type="molecule type" value="Genomic_DNA"/>
</dbReference>